<feature type="domain" description="Sm" evidence="1">
    <location>
        <begin position="20"/>
        <end position="91"/>
    </location>
</feature>
<dbReference type="InterPro" id="IPR001163">
    <property type="entry name" value="Sm_dom_euk/arc"/>
</dbReference>
<dbReference type="InterPro" id="IPR047575">
    <property type="entry name" value="Sm"/>
</dbReference>
<sequence length="101" mass="11097">MSATPADQTEAPAKYSELSNPLYTLKIALENYVLVILQSGAHITGRLLSFDTHFNLVIADARETHRGTRRFFSLLLLRGDAVVALSSDEAFISNLSSQTVE</sequence>
<dbReference type="InterPro" id="IPR010920">
    <property type="entry name" value="LSM_dom_sf"/>
</dbReference>
<dbReference type="Proteomes" id="UP000315496">
    <property type="component" value="Chromosome 2"/>
</dbReference>
<name>A0A4Z1STE3_GIAMU</name>
<organism evidence="2 3">
    <name type="scientific">Giardia muris</name>
    <dbReference type="NCBI Taxonomy" id="5742"/>
    <lineage>
        <taxon>Eukaryota</taxon>
        <taxon>Metamonada</taxon>
        <taxon>Diplomonadida</taxon>
        <taxon>Hexamitidae</taxon>
        <taxon>Giardiinae</taxon>
        <taxon>Giardia</taxon>
    </lineage>
</organism>
<accession>A0A4Z1STE3</accession>
<evidence type="ECO:0000313" key="2">
    <source>
        <dbReference type="EMBL" id="TNJ29020.1"/>
    </source>
</evidence>
<dbReference type="VEuPathDB" id="GiardiaDB:GMRT_22687"/>
<dbReference type="SMART" id="SM00651">
    <property type="entry name" value="Sm"/>
    <property type="match status" value="1"/>
</dbReference>
<dbReference type="EMBL" id="VDLU01000002">
    <property type="protein sequence ID" value="TNJ29020.1"/>
    <property type="molecule type" value="Genomic_DNA"/>
</dbReference>
<dbReference type="GO" id="GO:0003723">
    <property type="term" value="F:RNA binding"/>
    <property type="evidence" value="ECO:0007669"/>
    <property type="project" value="InterPro"/>
</dbReference>
<evidence type="ECO:0000313" key="3">
    <source>
        <dbReference type="Proteomes" id="UP000315496"/>
    </source>
</evidence>
<evidence type="ECO:0000259" key="1">
    <source>
        <dbReference type="PROSITE" id="PS52002"/>
    </source>
</evidence>
<gene>
    <name evidence="2" type="ORF">GMRT_22687</name>
</gene>
<dbReference type="SUPFAM" id="SSF50182">
    <property type="entry name" value="Sm-like ribonucleoproteins"/>
    <property type="match status" value="1"/>
</dbReference>
<dbReference type="AlphaFoldDB" id="A0A4Z1STE3"/>
<dbReference type="Gene3D" id="2.30.30.100">
    <property type="match status" value="1"/>
</dbReference>
<comment type="caution">
    <text evidence="2">The sequence shown here is derived from an EMBL/GenBank/DDBJ whole genome shotgun (WGS) entry which is preliminary data.</text>
</comment>
<protein>
    <submittedName>
        <fullName evidence="2">Putative U6 snRNA-associated Sm-like protein LSm3</fullName>
    </submittedName>
</protein>
<dbReference type="Pfam" id="PF01423">
    <property type="entry name" value="LSM"/>
    <property type="match status" value="1"/>
</dbReference>
<reference evidence="2 3" key="1">
    <citation type="submission" date="2019-05" db="EMBL/GenBank/DDBJ databases">
        <title>The compact genome of Giardia muris reveals important steps in the evolution of intestinal protozoan parasites.</title>
        <authorList>
            <person name="Xu F."/>
            <person name="Jimenez-Gonzalez A."/>
            <person name="Einarsson E."/>
            <person name="Astvaldsson A."/>
            <person name="Peirasmaki D."/>
            <person name="Eckmann L."/>
            <person name="Andersson J.O."/>
            <person name="Svard S.G."/>
            <person name="Jerlstrom-Hultqvist J."/>
        </authorList>
    </citation>
    <scope>NUCLEOTIDE SEQUENCE [LARGE SCALE GENOMIC DNA]</scope>
    <source>
        <strain evidence="2 3">Roberts-Thomson</strain>
    </source>
</reference>
<dbReference type="PROSITE" id="PS52002">
    <property type="entry name" value="SM"/>
    <property type="match status" value="1"/>
</dbReference>
<proteinExistence type="predicted"/>
<keyword evidence="3" id="KW-1185">Reference proteome</keyword>
<dbReference type="OrthoDB" id="2146at2759"/>